<dbReference type="Proteomes" id="UP000053989">
    <property type="component" value="Unassembled WGS sequence"/>
</dbReference>
<accession>A0A0C2ZDM2</accession>
<keyword evidence="2" id="KW-1185">Reference proteome</keyword>
<sequence length="89" mass="9447">MNSCVDSSPSHKLTTANNGAPVFDVRIAIEPIVIMYGRDIVRPHTISVADPMIVSVEIRSCPLNPGSRQLPRSGVFIPGKGLGVPHGCV</sequence>
<protein>
    <submittedName>
        <fullName evidence="1">Uncharacterized protein</fullName>
    </submittedName>
</protein>
<evidence type="ECO:0000313" key="2">
    <source>
        <dbReference type="Proteomes" id="UP000053989"/>
    </source>
</evidence>
<dbReference type="AlphaFoldDB" id="A0A0C2ZDM2"/>
<reference evidence="1 2" key="1">
    <citation type="submission" date="2014-04" db="EMBL/GenBank/DDBJ databases">
        <authorList>
            <consortium name="DOE Joint Genome Institute"/>
            <person name="Kuo A."/>
            <person name="Kohler A."/>
            <person name="Nagy L.G."/>
            <person name="Floudas D."/>
            <person name="Copeland A."/>
            <person name="Barry K.W."/>
            <person name="Cichocki N."/>
            <person name="Veneault-Fourrey C."/>
            <person name="LaButti K."/>
            <person name="Lindquist E.A."/>
            <person name="Lipzen A."/>
            <person name="Lundell T."/>
            <person name="Morin E."/>
            <person name="Murat C."/>
            <person name="Sun H."/>
            <person name="Tunlid A."/>
            <person name="Henrissat B."/>
            <person name="Grigoriev I.V."/>
            <person name="Hibbett D.S."/>
            <person name="Martin F."/>
            <person name="Nordberg H.P."/>
            <person name="Cantor M.N."/>
            <person name="Hua S.X."/>
        </authorList>
    </citation>
    <scope>NUCLEOTIDE SEQUENCE [LARGE SCALE GENOMIC DNA]</scope>
    <source>
        <strain evidence="1 2">Foug A</strain>
    </source>
</reference>
<name>A0A0C2ZDM2_9AGAM</name>
<proteinExistence type="predicted"/>
<dbReference type="InParanoid" id="A0A0C2ZDM2"/>
<dbReference type="HOGENOM" id="CLU_2456098_0_0_1"/>
<dbReference type="EMBL" id="KN822068">
    <property type="protein sequence ID" value="KIM59883.1"/>
    <property type="molecule type" value="Genomic_DNA"/>
</dbReference>
<organism evidence="1 2">
    <name type="scientific">Scleroderma citrinum Foug A</name>
    <dbReference type="NCBI Taxonomy" id="1036808"/>
    <lineage>
        <taxon>Eukaryota</taxon>
        <taxon>Fungi</taxon>
        <taxon>Dikarya</taxon>
        <taxon>Basidiomycota</taxon>
        <taxon>Agaricomycotina</taxon>
        <taxon>Agaricomycetes</taxon>
        <taxon>Agaricomycetidae</taxon>
        <taxon>Boletales</taxon>
        <taxon>Sclerodermatineae</taxon>
        <taxon>Sclerodermataceae</taxon>
        <taxon>Scleroderma</taxon>
    </lineage>
</organism>
<gene>
    <name evidence="1" type="ORF">SCLCIDRAFT_1217330</name>
</gene>
<reference evidence="2" key="2">
    <citation type="submission" date="2015-01" db="EMBL/GenBank/DDBJ databases">
        <title>Evolutionary Origins and Diversification of the Mycorrhizal Mutualists.</title>
        <authorList>
            <consortium name="DOE Joint Genome Institute"/>
            <consortium name="Mycorrhizal Genomics Consortium"/>
            <person name="Kohler A."/>
            <person name="Kuo A."/>
            <person name="Nagy L.G."/>
            <person name="Floudas D."/>
            <person name="Copeland A."/>
            <person name="Barry K.W."/>
            <person name="Cichocki N."/>
            <person name="Veneault-Fourrey C."/>
            <person name="LaButti K."/>
            <person name="Lindquist E.A."/>
            <person name="Lipzen A."/>
            <person name="Lundell T."/>
            <person name="Morin E."/>
            <person name="Murat C."/>
            <person name="Riley R."/>
            <person name="Ohm R."/>
            <person name="Sun H."/>
            <person name="Tunlid A."/>
            <person name="Henrissat B."/>
            <person name="Grigoriev I.V."/>
            <person name="Hibbett D.S."/>
            <person name="Martin F."/>
        </authorList>
    </citation>
    <scope>NUCLEOTIDE SEQUENCE [LARGE SCALE GENOMIC DNA]</scope>
    <source>
        <strain evidence="2">Foug A</strain>
    </source>
</reference>
<evidence type="ECO:0000313" key="1">
    <source>
        <dbReference type="EMBL" id="KIM59883.1"/>
    </source>
</evidence>